<dbReference type="AlphaFoldDB" id="A0A7Z8Z6D9"/>
<proteinExistence type="predicted"/>
<keyword evidence="1" id="KW-0812">Transmembrane</keyword>
<protein>
    <submittedName>
        <fullName evidence="2">Uncharacterized protein</fullName>
    </submittedName>
</protein>
<keyword evidence="3" id="KW-1185">Reference proteome</keyword>
<dbReference type="EMBL" id="LR134253">
    <property type="protein sequence ID" value="VED46621.1"/>
    <property type="molecule type" value="Genomic_DNA"/>
</dbReference>
<dbReference type="Proteomes" id="UP000267630">
    <property type="component" value="Chromosome 3"/>
</dbReference>
<gene>
    <name evidence="2" type="ORF">NCTC9997_01084</name>
</gene>
<feature type="transmembrane region" description="Helical" evidence="1">
    <location>
        <begin position="149"/>
        <end position="167"/>
    </location>
</feature>
<accession>A0A7Z8Z6D9</accession>
<reference evidence="2 3" key="1">
    <citation type="submission" date="2018-12" db="EMBL/GenBank/DDBJ databases">
        <authorList>
            <consortium name="Pathogen Informatics"/>
        </authorList>
    </citation>
    <scope>NUCLEOTIDE SEQUENCE [LARGE SCALE GENOMIC DNA]</scope>
    <source>
        <strain evidence="2 3">NCTC9997</strain>
    </source>
</reference>
<keyword evidence="1" id="KW-0472">Membrane</keyword>
<evidence type="ECO:0000256" key="1">
    <source>
        <dbReference type="SAM" id="Phobius"/>
    </source>
</evidence>
<sequence>MAGFLHFCSRTLHRTAFDYSPPAAHPFGAGATGAPFNASGVSPSRAPLFKEPSLWLGFCFSTAGLSIELRSIIRRQRLTPSRPARQARRSTPSALVRAGHHYLKNPPKRRFFAFLQPDSPSNCVRLLAAGYIGFLTSSFFFIAIPAAGFFSFFIMVPGCLSAFIMVAE</sequence>
<evidence type="ECO:0000313" key="2">
    <source>
        <dbReference type="EMBL" id="VED46621.1"/>
    </source>
</evidence>
<name>A0A7Z8Z6D9_RAOTE</name>
<organism evidence="2 3">
    <name type="scientific">Raoultella terrigena</name>
    <name type="common">Klebsiella terrigena</name>
    <dbReference type="NCBI Taxonomy" id="577"/>
    <lineage>
        <taxon>Bacteria</taxon>
        <taxon>Pseudomonadati</taxon>
        <taxon>Pseudomonadota</taxon>
        <taxon>Gammaproteobacteria</taxon>
        <taxon>Enterobacterales</taxon>
        <taxon>Enterobacteriaceae</taxon>
        <taxon>Klebsiella/Raoultella group</taxon>
        <taxon>Raoultella</taxon>
    </lineage>
</organism>
<evidence type="ECO:0000313" key="3">
    <source>
        <dbReference type="Proteomes" id="UP000267630"/>
    </source>
</evidence>
<keyword evidence="1" id="KW-1133">Transmembrane helix</keyword>